<evidence type="ECO:0000313" key="2">
    <source>
        <dbReference type="EMBL" id="KAK8572702.1"/>
    </source>
</evidence>
<feature type="region of interest" description="Disordered" evidence="1">
    <location>
        <begin position="1"/>
        <end position="36"/>
    </location>
</feature>
<feature type="compositionally biased region" description="Low complexity" evidence="1">
    <location>
        <begin position="7"/>
        <end position="33"/>
    </location>
</feature>
<gene>
    <name evidence="2" type="ORF">V6N12_028749</name>
</gene>
<evidence type="ECO:0000256" key="1">
    <source>
        <dbReference type="SAM" id="MobiDB-lite"/>
    </source>
</evidence>
<accession>A0ABR2F6R7</accession>
<keyword evidence="3" id="KW-1185">Reference proteome</keyword>
<dbReference type="Proteomes" id="UP001472677">
    <property type="component" value="Unassembled WGS sequence"/>
</dbReference>
<sequence>MPTSIGSSTPQPSNTPSNTPSSPPHSTGSSASPMVFMPTPSVQPSFAFDSTSPPVTRKTVFSLKRKVTANRILVYRRSREHVTPSTTNMLSSLLQLSVFLKK</sequence>
<proteinExistence type="predicted"/>
<organism evidence="2 3">
    <name type="scientific">Hibiscus sabdariffa</name>
    <name type="common">roselle</name>
    <dbReference type="NCBI Taxonomy" id="183260"/>
    <lineage>
        <taxon>Eukaryota</taxon>
        <taxon>Viridiplantae</taxon>
        <taxon>Streptophyta</taxon>
        <taxon>Embryophyta</taxon>
        <taxon>Tracheophyta</taxon>
        <taxon>Spermatophyta</taxon>
        <taxon>Magnoliopsida</taxon>
        <taxon>eudicotyledons</taxon>
        <taxon>Gunneridae</taxon>
        <taxon>Pentapetalae</taxon>
        <taxon>rosids</taxon>
        <taxon>malvids</taxon>
        <taxon>Malvales</taxon>
        <taxon>Malvaceae</taxon>
        <taxon>Malvoideae</taxon>
        <taxon>Hibiscus</taxon>
    </lineage>
</organism>
<dbReference type="EMBL" id="JBBPBM010000008">
    <property type="protein sequence ID" value="KAK8572702.1"/>
    <property type="molecule type" value="Genomic_DNA"/>
</dbReference>
<comment type="caution">
    <text evidence="2">The sequence shown here is derived from an EMBL/GenBank/DDBJ whole genome shotgun (WGS) entry which is preliminary data.</text>
</comment>
<protein>
    <submittedName>
        <fullName evidence="2">Uncharacterized protein</fullName>
    </submittedName>
</protein>
<name>A0ABR2F6R7_9ROSI</name>
<reference evidence="2 3" key="1">
    <citation type="journal article" date="2024" name="G3 (Bethesda)">
        <title>Genome assembly of Hibiscus sabdariffa L. provides insights into metabolisms of medicinal natural products.</title>
        <authorList>
            <person name="Kim T."/>
        </authorList>
    </citation>
    <scope>NUCLEOTIDE SEQUENCE [LARGE SCALE GENOMIC DNA]</scope>
    <source>
        <strain evidence="2">TK-2024</strain>
        <tissue evidence="2">Old leaves</tissue>
    </source>
</reference>
<evidence type="ECO:0000313" key="3">
    <source>
        <dbReference type="Proteomes" id="UP001472677"/>
    </source>
</evidence>